<evidence type="ECO:0000313" key="3">
    <source>
        <dbReference type="Proteomes" id="UP000428260"/>
    </source>
</evidence>
<dbReference type="KEGG" id="mcos:GM418_10525"/>
<dbReference type="PROSITE" id="PS51257">
    <property type="entry name" value="PROKAR_LIPOPROTEIN"/>
    <property type="match status" value="1"/>
</dbReference>
<dbReference type="Proteomes" id="UP000428260">
    <property type="component" value="Chromosome"/>
</dbReference>
<evidence type="ECO:0000313" key="2">
    <source>
        <dbReference type="EMBL" id="QGY44075.1"/>
    </source>
</evidence>
<proteinExistence type="predicted"/>
<dbReference type="Gene3D" id="2.60.40.10">
    <property type="entry name" value="Immunoglobulins"/>
    <property type="match status" value="2"/>
</dbReference>
<sequence>MEIKKYFSNKIPVAFIFLVLSGLFSGILFQSCENDDDDVTAPDATPVVRYIRLTEPEKSDSLVTHAFMGNTVAIIGENLGAVVEVWFNDQQAILNTSFITNTSIIVTIPNEIPEIVTDQIRLITKGEVESTHPFGVDVPAPMVASMLCEYVEDGNDALIRGNFFLDDPNKPLQVFFPGNLEAEIKSVTINEIVVTVPEGAGVGPVTVKSLYGSSRSSFYFRDDRNFILDWDNLTAAGGWRSGKIGNSNPDPIDGNYVRFQGDMPADASSKWDEDSFSFNLWNQANGRSDEPFYSDDLSKAVLKFECYVVEPWKSAALQMIFTPYSTSGTNSYLADTSVPRALWTPWTETGSYQTEGWTTVSVPLSSFKYTHEGQTSANSLTNDMLGGLTFFVWHGGLTGEDCTIHMCIDNIRVVPE</sequence>
<protein>
    <recommendedName>
        <fullName evidence="1">Surface glycan-binding protein B xyloglucan binding domain-containing protein</fullName>
    </recommendedName>
</protein>
<evidence type="ECO:0000259" key="1">
    <source>
        <dbReference type="Pfam" id="PF18329"/>
    </source>
</evidence>
<dbReference type="InterPro" id="IPR040475">
    <property type="entry name" value="SGBP_B_XBD"/>
</dbReference>
<organism evidence="2 3">
    <name type="scientific">Maribellus comscasis</name>
    <dbReference type="NCBI Taxonomy" id="2681766"/>
    <lineage>
        <taxon>Bacteria</taxon>
        <taxon>Pseudomonadati</taxon>
        <taxon>Bacteroidota</taxon>
        <taxon>Bacteroidia</taxon>
        <taxon>Marinilabiliales</taxon>
        <taxon>Prolixibacteraceae</taxon>
        <taxon>Maribellus</taxon>
    </lineage>
</organism>
<accession>A0A6I6JMG0</accession>
<dbReference type="RefSeq" id="WP_158865832.1">
    <property type="nucleotide sequence ID" value="NZ_CP046401.1"/>
</dbReference>
<feature type="domain" description="Surface glycan-binding protein B xyloglucan binding" evidence="1">
    <location>
        <begin position="220"/>
        <end position="415"/>
    </location>
</feature>
<dbReference type="SUPFAM" id="SSF81296">
    <property type="entry name" value="E set domains"/>
    <property type="match status" value="2"/>
</dbReference>
<gene>
    <name evidence="2" type="ORF">GM418_10525</name>
</gene>
<name>A0A6I6JMG0_9BACT</name>
<dbReference type="EMBL" id="CP046401">
    <property type="protein sequence ID" value="QGY44075.1"/>
    <property type="molecule type" value="Genomic_DNA"/>
</dbReference>
<dbReference type="GO" id="GO:0030247">
    <property type="term" value="F:polysaccharide binding"/>
    <property type="evidence" value="ECO:0007669"/>
    <property type="project" value="InterPro"/>
</dbReference>
<dbReference type="CDD" id="cd00102">
    <property type="entry name" value="IPT"/>
    <property type="match status" value="1"/>
</dbReference>
<keyword evidence="3" id="KW-1185">Reference proteome</keyword>
<dbReference type="InterPro" id="IPR014756">
    <property type="entry name" value="Ig_E-set"/>
</dbReference>
<dbReference type="InterPro" id="IPR013783">
    <property type="entry name" value="Ig-like_fold"/>
</dbReference>
<dbReference type="AlphaFoldDB" id="A0A6I6JMG0"/>
<reference evidence="2 3" key="1">
    <citation type="submission" date="2019-11" db="EMBL/GenBank/DDBJ databases">
        <authorList>
            <person name="Zheng R.K."/>
            <person name="Sun C.M."/>
        </authorList>
    </citation>
    <scope>NUCLEOTIDE SEQUENCE [LARGE SCALE GENOMIC DNA]</scope>
    <source>
        <strain evidence="2 3">WC007</strain>
    </source>
</reference>
<dbReference type="Pfam" id="PF18329">
    <property type="entry name" value="SGBP_B_XBD"/>
    <property type="match status" value="1"/>
</dbReference>